<keyword evidence="2" id="KW-1185">Reference proteome</keyword>
<gene>
    <name evidence="1" type="ORF">GCM10008957_21000</name>
</gene>
<sequence length="280" mass="29679">MFYRAPHAAATCYSAPVMSDVAPPSDLSALWATRLQRALIQHRHPLTQPAAQHVAEALWNGREQPLAALQTLLTAQGLSLDAAALRGVAWSVLGVSAPQASGTGPTDWTRLTGIAELHDLTRPGEVVPLVRLLSDERWLAPDLLQARPWLPAATSAEDVLLGIFDLEWSGFLTHLGSVGPWVYAAGVADIQALAHAYGGVVRLALAHSQADLLAAAFSQVEGEGVPSLLARLGPLAPSADLRADPQTAAALLSAEQTFWAAVQRQARQRTDAWAARRSGG</sequence>
<dbReference type="EMBL" id="BMQL01000009">
    <property type="protein sequence ID" value="GGR08034.1"/>
    <property type="molecule type" value="Genomic_DNA"/>
</dbReference>
<evidence type="ECO:0000313" key="2">
    <source>
        <dbReference type="Proteomes" id="UP000603865"/>
    </source>
</evidence>
<organism evidence="1 2">
    <name type="scientific">Deinococcus ruber</name>
    <dbReference type="NCBI Taxonomy" id="1848197"/>
    <lineage>
        <taxon>Bacteria</taxon>
        <taxon>Thermotogati</taxon>
        <taxon>Deinococcota</taxon>
        <taxon>Deinococci</taxon>
        <taxon>Deinococcales</taxon>
        <taxon>Deinococcaceae</taxon>
        <taxon>Deinococcus</taxon>
    </lineage>
</organism>
<name>A0A918F4J2_9DEIO</name>
<protein>
    <submittedName>
        <fullName evidence="1">Uncharacterized protein</fullName>
    </submittedName>
</protein>
<comment type="caution">
    <text evidence="1">The sequence shown here is derived from an EMBL/GenBank/DDBJ whole genome shotgun (WGS) entry which is preliminary data.</text>
</comment>
<evidence type="ECO:0000313" key="1">
    <source>
        <dbReference type="EMBL" id="GGR08034.1"/>
    </source>
</evidence>
<dbReference type="Proteomes" id="UP000603865">
    <property type="component" value="Unassembled WGS sequence"/>
</dbReference>
<accession>A0A918F4J2</accession>
<dbReference type="AlphaFoldDB" id="A0A918F4J2"/>
<proteinExistence type="predicted"/>
<reference evidence="1" key="1">
    <citation type="journal article" date="2014" name="Int. J. Syst. Evol. Microbiol.">
        <title>Complete genome sequence of Corynebacterium casei LMG S-19264T (=DSM 44701T), isolated from a smear-ripened cheese.</title>
        <authorList>
            <consortium name="US DOE Joint Genome Institute (JGI-PGF)"/>
            <person name="Walter F."/>
            <person name="Albersmeier A."/>
            <person name="Kalinowski J."/>
            <person name="Ruckert C."/>
        </authorList>
    </citation>
    <scope>NUCLEOTIDE SEQUENCE</scope>
    <source>
        <strain evidence="1">JCM 31311</strain>
    </source>
</reference>
<reference evidence="1" key="2">
    <citation type="submission" date="2020-09" db="EMBL/GenBank/DDBJ databases">
        <authorList>
            <person name="Sun Q."/>
            <person name="Ohkuma M."/>
        </authorList>
    </citation>
    <scope>NUCLEOTIDE SEQUENCE</scope>
    <source>
        <strain evidence="1">JCM 31311</strain>
    </source>
</reference>